<dbReference type="RefSeq" id="XP_013260202.1">
    <property type="nucleotide sequence ID" value="XM_013404748.1"/>
</dbReference>
<evidence type="ECO:0000313" key="2">
    <source>
        <dbReference type="EMBL" id="KEF57612.1"/>
    </source>
</evidence>
<organism evidence="2 3">
    <name type="scientific">Exophiala aquamarina CBS 119918</name>
    <dbReference type="NCBI Taxonomy" id="1182545"/>
    <lineage>
        <taxon>Eukaryota</taxon>
        <taxon>Fungi</taxon>
        <taxon>Dikarya</taxon>
        <taxon>Ascomycota</taxon>
        <taxon>Pezizomycotina</taxon>
        <taxon>Eurotiomycetes</taxon>
        <taxon>Chaetothyriomycetidae</taxon>
        <taxon>Chaetothyriales</taxon>
        <taxon>Herpotrichiellaceae</taxon>
        <taxon>Exophiala</taxon>
    </lineage>
</organism>
<protein>
    <submittedName>
        <fullName evidence="2">Uncharacterized protein</fullName>
    </submittedName>
</protein>
<dbReference type="Proteomes" id="UP000027920">
    <property type="component" value="Unassembled WGS sequence"/>
</dbReference>
<name>A0A072PCV5_9EURO</name>
<dbReference type="VEuPathDB" id="FungiDB:A1O9_05530"/>
<keyword evidence="3" id="KW-1185">Reference proteome</keyword>
<dbReference type="OrthoDB" id="4161698at2759"/>
<dbReference type="EMBL" id="AMGV01000004">
    <property type="protein sequence ID" value="KEF57612.1"/>
    <property type="molecule type" value="Genomic_DNA"/>
</dbReference>
<evidence type="ECO:0000256" key="1">
    <source>
        <dbReference type="SAM" id="MobiDB-lite"/>
    </source>
</evidence>
<reference evidence="2 3" key="1">
    <citation type="submission" date="2013-03" db="EMBL/GenBank/DDBJ databases">
        <title>The Genome Sequence of Exophiala aquamarina CBS 119918.</title>
        <authorList>
            <consortium name="The Broad Institute Genomics Platform"/>
            <person name="Cuomo C."/>
            <person name="de Hoog S."/>
            <person name="Gorbushina A."/>
            <person name="Walker B."/>
            <person name="Young S.K."/>
            <person name="Zeng Q."/>
            <person name="Gargeya S."/>
            <person name="Fitzgerald M."/>
            <person name="Haas B."/>
            <person name="Abouelleil A."/>
            <person name="Allen A.W."/>
            <person name="Alvarado L."/>
            <person name="Arachchi H.M."/>
            <person name="Berlin A.M."/>
            <person name="Chapman S.B."/>
            <person name="Gainer-Dewar J."/>
            <person name="Goldberg J."/>
            <person name="Griggs A."/>
            <person name="Gujja S."/>
            <person name="Hansen M."/>
            <person name="Howarth C."/>
            <person name="Imamovic A."/>
            <person name="Ireland A."/>
            <person name="Larimer J."/>
            <person name="McCowan C."/>
            <person name="Murphy C."/>
            <person name="Pearson M."/>
            <person name="Poon T.W."/>
            <person name="Priest M."/>
            <person name="Roberts A."/>
            <person name="Saif S."/>
            <person name="Shea T."/>
            <person name="Sisk P."/>
            <person name="Sykes S."/>
            <person name="Wortman J."/>
            <person name="Nusbaum C."/>
            <person name="Birren B."/>
        </authorList>
    </citation>
    <scope>NUCLEOTIDE SEQUENCE [LARGE SCALE GENOMIC DNA]</scope>
    <source>
        <strain evidence="2 3">CBS 119918</strain>
    </source>
</reference>
<dbReference type="AlphaFoldDB" id="A0A072PCV5"/>
<feature type="compositionally biased region" description="Polar residues" evidence="1">
    <location>
        <begin position="1"/>
        <end position="10"/>
    </location>
</feature>
<feature type="compositionally biased region" description="Polar residues" evidence="1">
    <location>
        <begin position="48"/>
        <end position="72"/>
    </location>
</feature>
<sequence>MHSTTQQLQPTRVVVFDEEGSPVRHPESPTKGIGSSKRTALGELTPGTIAQRTRSAANQPVTRLPRDNSQQPRPRLSPDKVGRHFTIKVVGGEEWAARDVRFILWYYCRTALKFDSIATALNSTYPEADNQMTAEEAEAIVETIKSDWPRIKQNLTPGHFAIPEDWGWHPCDHLMICTSQQTQDRQSVMRSPRTRVAGVKLIKEILTTLWPGSWEELLQCPRTHHNIREAELELLSQPRHIDNRGFLVPSMVQESRRLDLILDETSLGDDTDQSVLDHEHDAESHLFHWVVRVVGGPKVLYTSIEVFLMTTFWFSLIAHWCYPLRPEKTYQDLIRISALNLESIVFMLYGAMNLVSGILKFLKIEVLVFHGVDESPPLPVTQKFRAVTIGVAAAFVLALWQGWLSEIHGEALQAWYKDSKTATWLRKIPQG</sequence>
<accession>A0A072PCV5</accession>
<proteinExistence type="predicted"/>
<gene>
    <name evidence="2" type="ORF">A1O9_05530</name>
</gene>
<dbReference type="HOGENOM" id="CLU_636209_0_0_1"/>
<comment type="caution">
    <text evidence="2">The sequence shown here is derived from an EMBL/GenBank/DDBJ whole genome shotgun (WGS) entry which is preliminary data.</text>
</comment>
<evidence type="ECO:0000313" key="3">
    <source>
        <dbReference type="Proteomes" id="UP000027920"/>
    </source>
</evidence>
<feature type="region of interest" description="Disordered" evidence="1">
    <location>
        <begin position="1"/>
        <end position="80"/>
    </location>
</feature>
<dbReference type="GeneID" id="25280455"/>